<feature type="region of interest" description="Disordered" evidence="1">
    <location>
        <begin position="25"/>
        <end position="88"/>
    </location>
</feature>
<feature type="non-terminal residue" evidence="2">
    <location>
        <position position="189"/>
    </location>
</feature>
<name>A0A5A7RGR8_STRAF</name>
<sequence length="189" mass="20702">GPVGDVASTDQGLDGGCRLVVGGGRSVGGEWAGKKDVRRRAGNLGRGGGGPIEREAQRRAKLDGSMRDGESEFGSRRPNKLRGRFGPRWPNRELRGACGHGRDKRAKSHRALGSMVCRRSWTVDFAEPARGTEAENRLESGMDLLNSFVGQWVNIPITMELEDMSHLLQVPTRMTNELQPHTSDLKNKS</sequence>
<dbReference type="GO" id="GO:0003743">
    <property type="term" value="F:translation initiation factor activity"/>
    <property type="evidence" value="ECO:0007669"/>
    <property type="project" value="UniProtKB-KW"/>
</dbReference>
<protein>
    <submittedName>
        <fullName evidence="2">Eukaryotic translation initiation factor 3subunit A</fullName>
    </submittedName>
</protein>
<proteinExistence type="predicted"/>
<evidence type="ECO:0000313" key="2">
    <source>
        <dbReference type="EMBL" id="GER56392.1"/>
    </source>
</evidence>
<organism evidence="2 3">
    <name type="scientific">Striga asiatica</name>
    <name type="common">Asiatic witchweed</name>
    <name type="synonym">Buchnera asiatica</name>
    <dbReference type="NCBI Taxonomy" id="4170"/>
    <lineage>
        <taxon>Eukaryota</taxon>
        <taxon>Viridiplantae</taxon>
        <taxon>Streptophyta</taxon>
        <taxon>Embryophyta</taxon>
        <taxon>Tracheophyta</taxon>
        <taxon>Spermatophyta</taxon>
        <taxon>Magnoliopsida</taxon>
        <taxon>eudicotyledons</taxon>
        <taxon>Gunneridae</taxon>
        <taxon>Pentapetalae</taxon>
        <taxon>asterids</taxon>
        <taxon>lamiids</taxon>
        <taxon>Lamiales</taxon>
        <taxon>Orobanchaceae</taxon>
        <taxon>Buchnereae</taxon>
        <taxon>Striga</taxon>
    </lineage>
</organism>
<feature type="compositionally biased region" description="Basic and acidic residues" evidence="1">
    <location>
        <begin position="52"/>
        <end position="75"/>
    </location>
</feature>
<feature type="non-terminal residue" evidence="2">
    <location>
        <position position="1"/>
    </location>
</feature>
<reference evidence="3" key="1">
    <citation type="journal article" date="2019" name="Curr. Biol.">
        <title>Genome Sequence of Striga asiatica Provides Insight into the Evolution of Plant Parasitism.</title>
        <authorList>
            <person name="Yoshida S."/>
            <person name="Kim S."/>
            <person name="Wafula E.K."/>
            <person name="Tanskanen J."/>
            <person name="Kim Y.M."/>
            <person name="Honaas L."/>
            <person name="Yang Z."/>
            <person name="Spallek T."/>
            <person name="Conn C.E."/>
            <person name="Ichihashi Y."/>
            <person name="Cheong K."/>
            <person name="Cui S."/>
            <person name="Der J.P."/>
            <person name="Gundlach H."/>
            <person name="Jiao Y."/>
            <person name="Hori C."/>
            <person name="Ishida J.K."/>
            <person name="Kasahara H."/>
            <person name="Kiba T."/>
            <person name="Kim M.S."/>
            <person name="Koo N."/>
            <person name="Laohavisit A."/>
            <person name="Lee Y.H."/>
            <person name="Lumba S."/>
            <person name="McCourt P."/>
            <person name="Mortimer J.C."/>
            <person name="Mutuku J.M."/>
            <person name="Nomura T."/>
            <person name="Sasaki-Sekimoto Y."/>
            <person name="Seto Y."/>
            <person name="Wang Y."/>
            <person name="Wakatake T."/>
            <person name="Sakakibara H."/>
            <person name="Demura T."/>
            <person name="Yamaguchi S."/>
            <person name="Yoneyama K."/>
            <person name="Manabe R.I."/>
            <person name="Nelson D.C."/>
            <person name="Schulman A.H."/>
            <person name="Timko M.P."/>
            <person name="dePamphilis C.W."/>
            <person name="Choi D."/>
            <person name="Shirasu K."/>
        </authorList>
    </citation>
    <scope>NUCLEOTIDE SEQUENCE [LARGE SCALE GENOMIC DNA]</scope>
    <source>
        <strain evidence="3">cv. UVA1</strain>
    </source>
</reference>
<evidence type="ECO:0000313" key="3">
    <source>
        <dbReference type="Proteomes" id="UP000325081"/>
    </source>
</evidence>
<dbReference type="AlphaFoldDB" id="A0A5A7RGR8"/>
<dbReference type="EMBL" id="BKCP01012736">
    <property type="protein sequence ID" value="GER56392.1"/>
    <property type="molecule type" value="Genomic_DNA"/>
</dbReference>
<gene>
    <name evidence="2" type="ORF">STAS_34121</name>
</gene>
<keyword evidence="2" id="KW-0396">Initiation factor</keyword>
<dbReference type="Proteomes" id="UP000325081">
    <property type="component" value="Unassembled WGS sequence"/>
</dbReference>
<keyword evidence="2" id="KW-0648">Protein biosynthesis</keyword>
<keyword evidence="3" id="KW-1185">Reference proteome</keyword>
<comment type="caution">
    <text evidence="2">The sequence shown here is derived from an EMBL/GenBank/DDBJ whole genome shotgun (WGS) entry which is preliminary data.</text>
</comment>
<evidence type="ECO:0000256" key="1">
    <source>
        <dbReference type="SAM" id="MobiDB-lite"/>
    </source>
</evidence>
<accession>A0A5A7RGR8</accession>